<keyword evidence="1" id="KW-0378">Hydrolase</keyword>
<dbReference type="AlphaFoldDB" id="A0A392VFJ2"/>
<dbReference type="SUPFAM" id="SSF56219">
    <property type="entry name" value="DNase I-like"/>
    <property type="match status" value="1"/>
</dbReference>
<sequence>MDPWLLIVVYASPRENERKDTWQNLRSLANTINIPRLMMGDFNEIASPEEKKGGVPTD</sequence>
<keyword evidence="1" id="KW-0255">Endonuclease</keyword>
<evidence type="ECO:0000313" key="2">
    <source>
        <dbReference type="Proteomes" id="UP000265520"/>
    </source>
</evidence>
<keyword evidence="2" id="KW-1185">Reference proteome</keyword>
<dbReference type="EMBL" id="LXQA011108425">
    <property type="protein sequence ID" value="MCI85150.1"/>
    <property type="molecule type" value="Genomic_DNA"/>
</dbReference>
<dbReference type="InterPro" id="IPR036691">
    <property type="entry name" value="Endo/exonu/phosph_ase_sf"/>
</dbReference>
<dbReference type="GO" id="GO:0004527">
    <property type="term" value="F:exonuclease activity"/>
    <property type="evidence" value="ECO:0007669"/>
    <property type="project" value="UniProtKB-KW"/>
</dbReference>
<proteinExistence type="predicted"/>
<feature type="non-terminal residue" evidence="1">
    <location>
        <position position="58"/>
    </location>
</feature>
<dbReference type="GO" id="GO:0004519">
    <property type="term" value="F:endonuclease activity"/>
    <property type="evidence" value="ECO:0007669"/>
    <property type="project" value="UniProtKB-KW"/>
</dbReference>
<comment type="caution">
    <text evidence="1">The sequence shown here is derived from an EMBL/GenBank/DDBJ whole genome shotgun (WGS) entry which is preliminary data.</text>
</comment>
<keyword evidence="1" id="KW-0269">Exonuclease</keyword>
<name>A0A392VFJ2_9FABA</name>
<protein>
    <submittedName>
        <fullName evidence="1">Endonuclease/exonuclease/phosphatase family protein</fullName>
    </submittedName>
</protein>
<dbReference type="Gene3D" id="3.60.10.10">
    <property type="entry name" value="Endonuclease/exonuclease/phosphatase"/>
    <property type="match status" value="1"/>
</dbReference>
<evidence type="ECO:0000313" key="1">
    <source>
        <dbReference type="EMBL" id="MCI85150.1"/>
    </source>
</evidence>
<reference evidence="1 2" key="1">
    <citation type="journal article" date="2018" name="Front. Plant Sci.">
        <title>Red Clover (Trifolium pratense) and Zigzag Clover (T. medium) - A Picture of Genomic Similarities and Differences.</title>
        <authorList>
            <person name="Dluhosova J."/>
            <person name="Istvanek J."/>
            <person name="Nedelnik J."/>
            <person name="Repkova J."/>
        </authorList>
    </citation>
    <scope>NUCLEOTIDE SEQUENCE [LARGE SCALE GENOMIC DNA]</scope>
    <source>
        <strain evidence="2">cv. 10/8</strain>
        <tissue evidence="1">Leaf</tissue>
    </source>
</reference>
<keyword evidence="1" id="KW-0540">Nuclease</keyword>
<dbReference type="Proteomes" id="UP000265520">
    <property type="component" value="Unassembled WGS sequence"/>
</dbReference>
<accession>A0A392VFJ2</accession>
<organism evidence="1 2">
    <name type="scientific">Trifolium medium</name>
    <dbReference type="NCBI Taxonomy" id="97028"/>
    <lineage>
        <taxon>Eukaryota</taxon>
        <taxon>Viridiplantae</taxon>
        <taxon>Streptophyta</taxon>
        <taxon>Embryophyta</taxon>
        <taxon>Tracheophyta</taxon>
        <taxon>Spermatophyta</taxon>
        <taxon>Magnoliopsida</taxon>
        <taxon>eudicotyledons</taxon>
        <taxon>Gunneridae</taxon>
        <taxon>Pentapetalae</taxon>
        <taxon>rosids</taxon>
        <taxon>fabids</taxon>
        <taxon>Fabales</taxon>
        <taxon>Fabaceae</taxon>
        <taxon>Papilionoideae</taxon>
        <taxon>50 kb inversion clade</taxon>
        <taxon>NPAAA clade</taxon>
        <taxon>Hologalegina</taxon>
        <taxon>IRL clade</taxon>
        <taxon>Trifolieae</taxon>
        <taxon>Trifolium</taxon>
    </lineage>
</organism>